<protein>
    <recommendedName>
        <fullName evidence="3">DUF2726 domain-containing protein</fullName>
    </recommendedName>
</protein>
<evidence type="ECO:0000313" key="2">
    <source>
        <dbReference type="RefSeq" id="WP_028311411.1"/>
    </source>
</evidence>
<evidence type="ECO:0008006" key="3">
    <source>
        <dbReference type="Google" id="ProtNLM"/>
    </source>
</evidence>
<sequence>MKLLFLLAVVAIVYFWWKKNARAVVAVRPPMVKRPLDEAQRQLFARLQSALPSAMILAQPSIAQLVESDDASLAAAQLDFAVLGRDARPIGVAVLAPLDPRQETLLTDAGLRVARFKPGALPDDQQIRDAFGYL</sequence>
<keyword evidence="1" id="KW-1185">Reference proteome</keyword>
<accession>A0A8B6X3V5</accession>
<dbReference type="Proteomes" id="UP000675920">
    <property type="component" value="Unplaced"/>
</dbReference>
<dbReference type="RefSeq" id="WP_028311411.1">
    <property type="nucleotide sequence ID" value="NZ_AXWS01000008.1"/>
</dbReference>
<reference evidence="2" key="1">
    <citation type="submission" date="2025-08" db="UniProtKB">
        <authorList>
            <consortium name="RefSeq"/>
        </authorList>
    </citation>
    <scope>IDENTIFICATION</scope>
</reference>
<proteinExistence type="predicted"/>
<dbReference type="AlphaFoldDB" id="A0A8B6X3V5"/>
<dbReference type="OrthoDB" id="9857524at2"/>
<name>A0A8B6X3V5_9BURK</name>
<evidence type="ECO:0000313" key="1">
    <source>
        <dbReference type="Proteomes" id="UP000675920"/>
    </source>
</evidence>
<organism evidence="1 2">
    <name type="scientific">Derxia gummosa DSM 723</name>
    <dbReference type="NCBI Taxonomy" id="1121388"/>
    <lineage>
        <taxon>Bacteria</taxon>
        <taxon>Pseudomonadati</taxon>
        <taxon>Pseudomonadota</taxon>
        <taxon>Betaproteobacteria</taxon>
        <taxon>Burkholderiales</taxon>
        <taxon>Alcaligenaceae</taxon>
        <taxon>Derxia</taxon>
    </lineage>
</organism>